<comment type="caution">
    <text evidence="2">The sequence shown here is derived from an EMBL/GenBank/DDBJ whole genome shotgun (WGS) entry which is preliminary data.</text>
</comment>
<dbReference type="EMBL" id="JBBUTF010000005">
    <property type="protein sequence ID" value="MEK8025681.1"/>
    <property type="molecule type" value="Genomic_DNA"/>
</dbReference>
<dbReference type="Proteomes" id="UP001368500">
    <property type="component" value="Unassembled WGS sequence"/>
</dbReference>
<gene>
    <name evidence="2" type="ORF">AACH11_06885</name>
</gene>
<keyword evidence="2" id="KW-0328">Glycosyltransferase</keyword>
<dbReference type="GO" id="GO:0016757">
    <property type="term" value="F:glycosyltransferase activity"/>
    <property type="evidence" value="ECO:0007669"/>
    <property type="project" value="UniProtKB-KW"/>
</dbReference>
<dbReference type="RefSeq" id="WP_341373458.1">
    <property type="nucleotide sequence ID" value="NZ_JBBUTF010000005.1"/>
</dbReference>
<organism evidence="2 3">
    <name type="scientific">Pseudaquabacterium rugosum</name>
    <dbReference type="NCBI Taxonomy" id="2984194"/>
    <lineage>
        <taxon>Bacteria</taxon>
        <taxon>Pseudomonadati</taxon>
        <taxon>Pseudomonadota</taxon>
        <taxon>Betaproteobacteria</taxon>
        <taxon>Burkholderiales</taxon>
        <taxon>Sphaerotilaceae</taxon>
        <taxon>Pseudaquabacterium</taxon>
    </lineage>
</organism>
<dbReference type="InterPro" id="IPR001173">
    <property type="entry name" value="Glyco_trans_2-like"/>
</dbReference>
<dbReference type="SUPFAM" id="SSF53448">
    <property type="entry name" value="Nucleotide-diphospho-sugar transferases"/>
    <property type="match status" value="1"/>
</dbReference>
<evidence type="ECO:0000313" key="3">
    <source>
        <dbReference type="Proteomes" id="UP001368500"/>
    </source>
</evidence>
<keyword evidence="2" id="KW-0808">Transferase</keyword>
<dbReference type="PANTHER" id="PTHR43685">
    <property type="entry name" value="GLYCOSYLTRANSFERASE"/>
    <property type="match status" value="1"/>
</dbReference>
<dbReference type="CDD" id="cd00761">
    <property type="entry name" value="Glyco_tranf_GTA_type"/>
    <property type="match status" value="1"/>
</dbReference>
<dbReference type="InterPro" id="IPR050834">
    <property type="entry name" value="Glycosyltransf_2"/>
</dbReference>
<feature type="domain" description="Glycosyltransferase 2-like" evidence="1">
    <location>
        <begin position="11"/>
        <end position="141"/>
    </location>
</feature>
<dbReference type="Gene3D" id="3.90.550.10">
    <property type="entry name" value="Spore Coat Polysaccharide Biosynthesis Protein SpsA, Chain A"/>
    <property type="match status" value="1"/>
</dbReference>
<sequence length="313" mass="35812">MNEDSASPKFSVIVSSYNYADFVVDAVNSALRQSHPPHQVIVVDDGSKDLSFERLQAAFHSDPKVTLIRQENGGQMAAWMTGFSQCTGDWVGFLDSDDLWRGDFIACILKTAQSKPDADFIFCNMEKFGENTGRMLTKSWHKRDRDLGTSILLGCYSPRWQGVATSGNAIKVELLSRILELPPDQVKEWKTRPDDCLFYGADILGGRKLYLARELALHREHGSNALLLEKQSSLKRLKYEFRREKMMAFYRSQISESSRLKCLAHVEFRTKESPTFAEFMAYVKIAWAAPEALNRRLRKSLQIAQHYFLEKIH</sequence>
<dbReference type="Pfam" id="PF00535">
    <property type="entry name" value="Glycos_transf_2"/>
    <property type="match status" value="1"/>
</dbReference>
<evidence type="ECO:0000259" key="1">
    <source>
        <dbReference type="Pfam" id="PF00535"/>
    </source>
</evidence>
<evidence type="ECO:0000313" key="2">
    <source>
        <dbReference type="EMBL" id="MEK8025681.1"/>
    </source>
</evidence>
<proteinExistence type="predicted"/>
<name>A0ABU9B7T0_9BURK</name>
<dbReference type="PANTHER" id="PTHR43685:SF2">
    <property type="entry name" value="GLYCOSYLTRANSFERASE 2-LIKE DOMAIN-CONTAINING PROTEIN"/>
    <property type="match status" value="1"/>
</dbReference>
<keyword evidence="3" id="KW-1185">Reference proteome</keyword>
<dbReference type="InterPro" id="IPR029044">
    <property type="entry name" value="Nucleotide-diphossugar_trans"/>
</dbReference>
<accession>A0ABU9B7T0</accession>
<protein>
    <submittedName>
        <fullName evidence="2">Glycosyltransferase family 2 protein</fullName>
        <ecNumber evidence="2">2.4.-.-</ecNumber>
    </submittedName>
</protein>
<reference evidence="2 3" key="1">
    <citation type="submission" date="2024-04" db="EMBL/GenBank/DDBJ databases">
        <title>Novel species of the genus Ideonella isolated from streams.</title>
        <authorList>
            <person name="Lu H."/>
        </authorList>
    </citation>
    <scope>NUCLEOTIDE SEQUENCE [LARGE SCALE GENOMIC DNA]</scope>
    <source>
        <strain evidence="2 3">BYS139W</strain>
    </source>
</reference>
<dbReference type="EC" id="2.4.-.-" evidence="2"/>